<proteinExistence type="predicted"/>
<feature type="non-terminal residue" evidence="1">
    <location>
        <position position="196"/>
    </location>
</feature>
<organism evidence="1">
    <name type="scientific">marine sediment metagenome</name>
    <dbReference type="NCBI Taxonomy" id="412755"/>
    <lineage>
        <taxon>unclassified sequences</taxon>
        <taxon>metagenomes</taxon>
        <taxon>ecological metagenomes</taxon>
    </lineage>
</organism>
<name>X1VTK3_9ZZZZ</name>
<comment type="caution">
    <text evidence="1">The sequence shown here is derived from an EMBL/GenBank/DDBJ whole genome shotgun (WGS) entry which is preliminary data.</text>
</comment>
<protein>
    <submittedName>
        <fullName evidence="1">Uncharacterized protein</fullName>
    </submittedName>
</protein>
<evidence type="ECO:0000313" key="1">
    <source>
        <dbReference type="EMBL" id="GAJ24322.1"/>
    </source>
</evidence>
<reference evidence="1" key="1">
    <citation type="journal article" date="2014" name="Front. Microbiol.">
        <title>High frequency of phylogenetically diverse reductive dehalogenase-homologous genes in deep subseafloor sedimentary metagenomes.</title>
        <authorList>
            <person name="Kawai M."/>
            <person name="Futagami T."/>
            <person name="Toyoda A."/>
            <person name="Takaki Y."/>
            <person name="Nishi S."/>
            <person name="Hori S."/>
            <person name="Arai W."/>
            <person name="Tsubouchi T."/>
            <person name="Morono Y."/>
            <person name="Uchiyama I."/>
            <person name="Ito T."/>
            <person name="Fujiyama A."/>
            <person name="Inagaki F."/>
            <person name="Takami H."/>
        </authorList>
    </citation>
    <scope>NUCLEOTIDE SEQUENCE</scope>
    <source>
        <strain evidence="1">Expedition CK06-06</strain>
    </source>
</reference>
<dbReference type="EMBL" id="BARW01037384">
    <property type="protein sequence ID" value="GAJ24322.1"/>
    <property type="molecule type" value="Genomic_DNA"/>
</dbReference>
<accession>X1VTK3</accession>
<gene>
    <name evidence="1" type="ORF">S12H4_57731</name>
</gene>
<dbReference type="AlphaFoldDB" id="X1VTK3"/>
<feature type="non-terminal residue" evidence="1">
    <location>
        <position position="1"/>
    </location>
</feature>
<sequence length="196" mass="20314">TTIDALIDTIIATLGAKDTAAATGAVSGAKLAMAYIKQLVTELQALDAIVDTLAIDTDPKVMGKLQVATMTWDLLRGGAGAGTDVLFTGNTEAVIIEAVIVRMPASPDLTNDPFTSIAIATDDAEPGIIIDTTTGDIAKLTAEAQLAWTGAMYIAVGTEIEGTLAGDDADEESLITIIVKYRAVVSGGYLYLRAYC</sequence>